<keyword evidence="1" id="KW-0472">Membrane</keyword>
<name>A0A510KL15_9FUSO</name>
<dbReference type="InterPro" id="IPR019533">
    <property type="entry name" value="Peptidase_S26"/>
</dbReference>
<evidence type="ECO:0000259" key="2">
    <source>
        <dbReference type="Pfam" id="PF10502"/>
    </source>
</evidence>
<keyword evidence="1" id="KW-1133">Transmembrane helix</keyword>
<dbReference type="SUPFAM" id="SSF51306">
    <property type="entry name" value="LexA/Signal peptidase"/>
    <property type="match status" value="1"/>
</dbReference>
<gene>
    <name evidence="3" type="ORF">JMUB3935_1334</name>
</gene>
<feature type="transmembrane region" description="Helical" evidence="1">
    <location>
        <begin position="7"/>
        <end position="29"/>
    </location>
</feature>
<dbReference type="GO" id="GO:0004252">
    <property type="term" value="F:serine-type endopeptidase activity"/>
    <property type="evidence" value="ECO:0007669"/>
    <property type="project" value="InterPro"/>
</dbReference>
<sequence>MDIRTKKFNLIMLSVSIFLAITFTGLHLLSEIYVINVTPSIPLGIYKLEKFDGVLKKGDLVVYEVDDKYKNLTSIKGTMFKSVKPVAAFYEDKVEIKDNRIYVNDEDYGEIFPKISSNFNGKIKKDEVLTLSKVKGTFDGRYYGAIKKSKIEKKARLIYEFRIRR</sequence>
<dbReference type="EMBL" id="AP019840">
    <property type="protein sequence ID" value="BBM52356.1"/>
    <property type="molecule type" value="Genomic_DNA"/>
</dbReference>
<feature type="domain" description="Peptidase S26" evidence="2">
    <location>
        <begin position="12"/>
        <end position="159"/>
    </location>
</feature>
<dbReference type="InterPro" id="IPR036286">
    <property type="entry name" value="LexA/Signal_pep-like_sf"/>
</dbReference>
<organism evidence="3 4">
    <name type="scientific">Leptotrichia trevisanii</name>
    <dbReference type="NCBI Taxonomy" id="109328"/>
    <lineage>
        <taxon>Bacteria</taxon>
        <taxon>Fusobacteriati</taxon>
        <taxon>Fusobacteriota</taxon>
        <taxon>Fusobacteriia</taxon>
        <taxon>Fusobacteriales</taxon>
        <taxon>Leptotrichiaceae</taxon>
        <taxon>Leptotrichia</taxon>
    </lineage>
</organism>
<proteinExistence type="predicted"/>
<evidence type="ECO:0000313" key="3">
    <source>
        <dbReference type="EMBL" id="BBM52356.1"/>
    </source>
</evidence>
<accession>A0A510KL15</accession>
<keyword evidence="1" id="KW-0812">Transmembrane</keyword>
<dbReference type="RefSeq" id="WP_146996649.1">
    <property type="nucleotide sequence ID" value="NZ_AP019840.1"/>
</dbReference>
<dbReference type="Proteomes" id="UP000321378">
    <property type="component" value="Chromosome"/>
</dbReference>
<dbReference type="Pfam" id="PF10502">
    <property type="entry name" value="Peptidase_S26"/>
    <property type="match status" value="1"/>
</dbReference>
<dbReference type="AlphaFoldDB" id="A0A510KL15"/>
<keyword evidence="3" id="KW-0378">Hydrolase</keyword>
<dbReference type="Gene3D" id="2.10.109.10">
    <property type="entry name" value="Umud Fragment, subunit A"/>
    <property type="match status" value="1"/>
</dbReference>
<evidence type="ECO:0000313" key="4">
    <source>
        <dbReference type="Proteomes" id="UP000321378"/>
    </source>
</evidence>
<protein>
    <submittedName>
        <fullName evidence="3">Type IV secretory pathway, protease TraF</fullName>
    </submittedName>
</protein>
<dbReference type="GO" id="GO:0006465">
    <property type="term" value="P:signal peptide processing"/>
    <property type="evidence" value="ECO:0007669"/>
    <property type="project" value="InterPro"/>
</dbReference>
<keyword evidence="3" id="KW-0645">Protease</keyword>
<evidence type="ECO:0000256" key="1">
    <source>
        <dbReference type="SAM" id="Phobius"/>
    </source>
</evidence>
<reference evidence="3 4" key="1">
    <citation type="submission" date="2019-07" db="EMBL/GenBank/DDBJ databases">
        <title>Complete Genome Sequence of Leptotrichia trevisanii Strain JMUB3935.</title>
        <authorList>
            <person name="Watanabe S."/>
            <person name="Cui L."/>
        </authorList>
    </citation>
    <scope>NUCLEOTIDE SEQUENCE [LARGE SCALE GENOMIC DNA]</scope>
    <source>
        <strain evidence="3 4">JMUB3935</strain>
    </source>
</reference>